<organism evidence="1 2">
    <name type="scientific">Thelephora ganbajun</name>
    <name type="common">Ganba fungus</name>
    <dbReference type="NCBI Taxonomy" id="370292"/>
    <lineage>
        <taxon>Eukaryota</taxon>
        <taxon>Fungi</taxon>
        <taxon>Dikarya</taxon>
        <taxon>Basidiomycota</taxon>
        <taxon>Agaricomycotina</taxon>
        <taxon>Agaricomycetes</taxon>
        <taxon>Thelephorales</taxon>
        <taxon>Thelephoraceae</taxon>
        <taxon>Thelephora</taxon>
    </lineage>
</organism>
<reference evidence="1" key="1">
    <citation type="submission" date="2019-10" db="EMBL/GenBank/DDBJ databases">
        <authorList>
            <consortium name="DOE Joint Genome Institute"/>
            <person name="Kuo A."/>
            <person name="Miyauchi S."/>
            <person name="Kiss E."/>
            <person name="Drula E."/>
            <person name="Kohler A."/>
            <person name="Sanchez-Garcia M."/>
            <person name="Andreopoulos B."/>
            <person name="Barry K.W."/>
            <person name="Bonito G."/>
            <person name="Buee M."/>
            <person name="Carver A."/>
            <person name="Chen C."/>
            <person name="Cichocki N."/>
            <person name="Clum A."/>
            <person name="Culley D."/>
            <person name="Crous P.W."/>
            <person name="Fauchery L."/>
            <person name="Girlanda M."/>
            <person name="Hayes R."/>
            <person name="Keri Z."/>
            <person name="Labutti K."/>
            <person name="Lipzen A."/>
            <person name="Lombard V."/>
            <person name="Magnuson J."/>
            <person name="Maillard F."/>
            <person name="Morin E."/>
            <person name="Murat C."/>
            <person name="Nolan M."/>
            <person name="Ohm R."/>
            <person name="Pangilinan J."/>
            <person name="Pereira M."/>
            <person name="Perotto S."/>
            <person name="Peter M."/>
            <person name="Riley R."/>
            <person name="Sitrit Y."/>
            <person name="Stielow B."/>
            <person name="Szollosi G."/>
            <person name="Zifcakova L."/>
            <person name="Stursova M."/>
            <person name="Spatafora J.W."/>
            <person name="Tedersoo L."/>
            <person name="Vaario L.-M."/>
            <person name="Yamada A."/>
            <person name="Yan M."/>
            <person name="Wang P."/>
            <person name="Xu J."/>
            <person name="Bruns T."/>
            <person name="Baldrian P."/>
            <person name="Vilgalys R."/>
            <person name="Henrissat B."/>
            <person name="Grigoriev I.V."/>
            <person name="Hibbett D."/>
            <person name="Nagy L.G."/>
            <person name="Martin F.M."/>
        </authorList>
    </citation>
    <scope>NUCLEOTIDE SEQUENCE</scope>
    <source>
        <strain evidence="1">P2</strain>
    </source>
</reference>
<proteinExistence type="predicted"/>
<evidence type="ECO:0000313" key="2">
    <source>
        <dbReference type="Proteomes" id="UP000886501"/>
    </source>
</evidence>
<evidence type="ECO:0000313" key="1">
    <source>
        <dbReference type="EMBL" id="KAF9648397.1"/>
    </source>
</evidence>
<gene>
    <name evidence="1" type="ORF">BDM02DRAFT_3269516</name>
</gene>
<dbReference type="EMBL" id="MU118014">
    <property type="protein sequence ID" value="KAF9648397.1"/>
    <property type="molecule type" value="Genomic_DNA"/>
</dbReference>
<comment type="caution">
    <text evidence="1">The sequence shown here is derived from an EMBL/GenBank/DDBJ whole genome shotgun (WGS) entry which is preliminary data.</text>
</comment>
<dbReference type="Proteomes" id="UP000886501">
    <property type="component" value="Unassembled WGS sequence"/>
</dbReference>
<keyword evidence="2" id="KW-1185">Reference proteome</keyword>
<accession>A0ACB6ZFR3</accession>
<name>A0ACB6ZFR3_THEGA</name>
<sequence>MAAKYVPVRVLYMVQNNPQYMLARSPTSVPVFMVYNAPHPGSTPSIYGKTRLETCVQAINRSSPEFFSEDEGDYSVYLVDPVETQQSGSTFNNPSSSSGMLPQFTGVTVGLGVLSSLLDSSAEDVWVTGTISTGPDGSESLEVVFTLKPMKKIPQPATSQKKRSKKQTSASYPSQATQAPNRTSSLTALEIRARNAKYYKPDASLPPPILSGQTKSHYPFAYPPDHPTSESAFPIVIYSE</sequence>
<protein>
    <submittedName>
        <fullName evidence="1">Uncharacterized protein</fullName>
    </submittedName>
</protein>
<reference evidence="1" key="2">
    <citation type="journal article" date="2020" name="Nat. Commun.">
        <title>Large-scale genome sequencing of mycorrhizal fungi provides insights into the early evolution of symbiotic traits.</title>
        <authorList>
            <person name="Miyauchi S."/>
            <person name="Kiss E."/>
            <person name="Kuo A."/>
            <person name="Drula E."/>
            <person name="Kohler A."/>
            <person name="Sanchez-Garcia M."/>
            <person name="Morin E."/>
            <person name="Andreopoulos B."/>
            <person name="Barry K.W."/>
            <person name="Bonito G."/>
            <person name="Buee M."/>
            <person name="Carver A."/>
            <person name="Chen C."/>
            <person name="Cichocki N."/>
            <person name="Clum A."/>
            <person name="Culley D."/>
            <person name="Crous P.W."/>
            <person name="Fauchery L."/>
            <person name="Girlanda M."/>
            <person name="Hayes R.D."/>
            <person name="Keri Z."/>
            <person name="LaButti K."/>
            <person name="Lipzen A."/>
            <person name="Lombard V."/>
            <person name="Magnuson J."/>
            <person name="Maillard F."/>
            <person name="Murat C."/>
            <person name="Nolan M."/>
            <person name="Ohm R.A."/>
            <person name="Pangilinan J."/>
            <person name="Pereira M.F."/>
            <person name="Perotto S."/>
            <person name="Peter M."/>
            <person name="Pfister S."/>
            <person name="Riley R."/>
            <person name="Sitrit Y."/>
            <person name="Stielow J.B."/>
            <person name="Szollosi G."/>
            <person name="Zifcakova L."/>
            <person name="Stursova M."/>
            <person name="Spatafora J.W."/>
            <person name="Tedersoo L."/>
            <person name="Vaario L.M."/>
            <person name="Yamada A."/>
            <person name="Yan M."/>
            <person name="Wang P."/>
            <person name="Xu J."/>
            <person name="Bruns T."/>
            <person name="Baldrian P."/>
            <person name="Vilgalys R."/>
            <person name="Dunand C."/>
            <person name="Henrissat B."/>
            <person name="Grigoriev I.V."/>
            <person name="Hibbett D."/>
            <person name="Nagy L.G."/>
            <person name="Martin F.M."/>
        </authorList>
    </citation>
    <scope>NUCLEOTIDE SEQUENCE</scope>
    <source>
        <strain evidence="1">P2</strain>
    </source>
</reference>